<organism evidence="5 6">
    <name type="scientific">Pyrodictium abyssi</name>
    <dbReference type="NCBI Taxonomy" id="54256"/>
    <lineage>
        <taxon>Archaea</taxon>
        <taxon>Thermoproteota</taxon>
        <taxon>Thermoprotei</taxon>
        <taxon>Desulfurococcales</taxon>
        <taxon>Pyrodictiaceae</taxon>
        <taxon>Pyrodictium</taxon>
    </lineage>
</organism>
<evidence type="ECO:0000256" key="4">
    <source>
        <dbReference type="ARBA" id="ARBA00024207"/>
    </source>
</evidence>
<name>A0ABN6ZRL5_9CREN</name>
<dbReference type="Gene3D" id="1.20.120.580">
    <property type="entry name" value="bsu32300-like"/>
    <property type="match status" value="1"/>
</dbReference>
<dbReference type="RefSeq" id="WP_338250584.1">
    <property type="nucleotide sequence ID" value="NZ_AP028907.1"/>
</dbReference>
<proteinExistence type="inferred from homology"/>
<evidence type="ECO:0000256" key="2">
    <source>
        <dbReference type="ARBA" id="ARBA00022722"/>
    </source>
</evidence>
<dbReference type="NCBIfam" id="NF047751">
    <property type="entry name" value="HepT_toxin"/>
    <property type="match status" value="1"/>
</dbReference>
<sequence length="141" mass="16029">MPSPGLVARVTRARRSLERLRRLASMPWEEYSVDEDAQALAERHLHILLESILDLAAFIAARRGLAWSPTYRGVVEALVASGLVPEELRSLALSAAGMRNILVHGYAEVRHDIIYEVLRHDLDRLERLLDTLWREAENLDP</sequence>
<keyword evidence="3" id="KW-0378">Hydrolase</keyword>
<dbReference type="PANTHER" id="PTHR33397:SF5">
    <property type="entry name" value="RNASE YUTE-RELATED"/>
    <property type="match status" value="1"/>
</dbReference>
<reference evidence="5 6" key="1">
    <citation type="submission" date="2023-09" db="EMBL/GenBank/DDBJ databases">
        <title>Pyrofollis japonicus gen. nov. sp. nov., a novel member of the family Pyrodictiaceae isolated from the Iheya North hydrothermal field.</title>
        <authorList>
            <person name="Miyazaki U."/>
            <person name="Sanari M."/>
            <person name="Tame A."/>
            <person name="Kitajima M."/>
            <person name="Okamoto A."/>
            <person name="Sawayama S."/>
            <person name="Miyazaki J."/>
            <person name="Takai K."/>
            <person name="Nakagawa S."/>
        </authorList>
    </citation>
    <scope>NUCLEOTIDE SEQUENCE [LARGE SCALE GENOMIC DNA]</scope>
    <source>
        <strain evidence="5 6">AV2</strain>
    </source>
</reference>
<evidence type="ECO:0000256" key="3">
    <source>
        <dbReference type="ARBA" id="ARBA00022801"/>
    </source>
</evidence>
<dbReference type="InterPro" id="IPR037038">
    <property type="entry name" value="HepT-like_sf"/>
</dbReference>
<protein>
    <recommendedName>
        <fullName evidence="7">DUF86 domain-containing protein</fullName>
    </recommendedName>
</protein>
<dbReference type="Proteomes" id="UP001341135">
    <property type="component" value="Chromosome"/>
</dbReference>
<dbReference type="Pfam" id="PF01934">
    <property type="entry name" value="HepT-like"/>
    <property type="match status" value="1"/>
</dbReference>
<dbReference type="PANTHER" id="PTHR33397">
    <property type="entry name" value="UPF0331 PROTEIN YUTE"/>
    <property type="match status" value="1"/>
</dbReference>
<accession>A0ABN6ZRL5</accession>
<keyword evidence="1" id="KW-1277">Toxin-antitoxin system</keyword>
<dbReference type="InterPro" id="IPR052379">
    <property type="entry name" value="Type_VII_TA_RNase"/>
</dbReference>
<dbReference type="GeneID" id="89290431"/>
<evidence type="ECO:0000256" key="1">
    <source>
        <dbReference type="ARBA" id="ARBA00022649"/>
    </source>
</evidence>
<keyword evidence="2" id="KW-0540">Nuclease</keyword>
<evidence type="ECO:0000313" key="5">
    <source>
        <dbReference type="EMBL" id="BES82860.1"/>
    </source>
</evidence>
<comment type="similarity">
    <text evidence="4">Belongs to the HepT RNase toxin family.</text>
</comment>
<keyword evidence="6" id="KW-1185">Reference proteome</keyword>
<dbReference type="EMBL" id="AP028907">
    <property type="protein sequence ID" value="BES82860.1"/>
    <property type="molecule type" value="Genomic_DNA"/>
</dbReference>
<evidence type="ECO:0008006" key="7">
    <source>
        <dbReference type="Google" id="ProtNLM"/>
    </source>
</evidence>
<gene>
    <name evidence="5" type="ORF">PABY_24270</name>
</gene>
<dbReference type="InterPro" id="IPR008201">
    <property type="entry name" value="HepT-like"/>
</dbReference>
<evidence type="ECO:0000313" key="6">
    <source>
        <dbReference type="Proteomes" id="UP001341135"/>
    </source>
</evidence>